<dbReference type="RefSeq" id="WP_141609555.1">
    <property type="nucleotide sequence ID" value="NZ_VIGC02000008.1"/>
</dbReference>
<feature type="binding site" evidence="8">
    <location>
        <position position="116"/>
    </location>
    <ligand>
        <name>phosphate</name>
        <dbReference type="ChEBI" id="CHEBI:43474"/>
    </ligand>
</feature>
<dbReference type="GO" id="GO:0009116">
    <property type="term" value="P:nucleoside metabolic process"/>
    <property type="evidence" value="ECO:0007669"/>
    <property type="project" value="InterPro"/>
</dbReference>
<dbReference type="InterPro" id="IPR011268">
    <property type="entry name" value="Purine_phosphorylase"/>
</dbReference>
<evidence type="ECO:0000313" key="10">
    <source>
        <dbReference type="EMBL" id="TQE96410.1"/>
    </source>
</evidence>
<feature type="binding site" evidence="8">
    <location>
        <position position="218"/>
    </location>
    <ligand>
        <name>phosphate</name>
        <dbReference type="ChEBI" id="CHEBI:43474"/>
    </ligand>
</feature>
<dbReference type="FunFam" id="3.40.50.1580:FF:000004">
    <property type="entry name" value="Purine nucleoside phosphorylase"/>
    <property type="match status" value="1"/>
</dbReference>
<feature type="binding site" evidence="8">
    <location>
        <begin position="84"/>
        <end position="86"/>
    </location>
    <ligand>
        <name>phosphate</name>
        <dbReference type="ChEBI" id="CHEBI:43474"/>
    </ligand>
</feature>
<feature type="domain" description="Nucleoside phosphorylase" evidence="9">
    <location>
        <begin position="27"/>
        <end position="277"/>
    </location>
</feature>
<keyword evidence="11" id="KW-1185">Reference proteome</keyword>
<dbReference type="NCBIfam" id="NF006054">
    <property type="entry name" value="PRK08202.1"/>
    <property type="match status" value="1"/>
</dbReference>
<dbReference type="SUPFAM" id="SSF53167">
    <property type="entry name" value="Purine and uridine phosphorylases"/>
    <property type="match status" value="1"/>
</dbReference>
<evidence type="ECO:0000256" key="8">
    <source>
        <dbReference type="PIRSR" id="PIRSR000477-2"/>
    </source>
</evidence>
<dbReference type="PIRSF" id="PIRSF000477">
    <property type="entry name" value="PurNPase"/>
    <property type="match status" value="1"/>
</dbReference>
<dbReference type="InterPro" id="IPR035994">
    <property type="entry name" value="Nucleoside_phosphorylase_sf"/>
</dbReference>
<comment type="pathway">
    <text evidence="2 7">Purine metabolism; purine nucleoside salvage.</text>
</comment>
<evidence type="ECO:0000256" key="2">
    <source>
        <dbReference type="ARBA" id="ARBA00005058"/>
    </source>
</evidence>
<keyword evidence="4 7" id="KW-0328">Glycosyltransferase</keyword>
<sequence>METAFTLADYDRAADFIRQRSPHRPRLGLILGSGLSGLAEQVEEADILPYGEIPHFPQSTVAGHAGRLVLGKLAGMSVCVMQGRFHYYEGYSLQQVTLPVRVMARLGVETLIITNAAGGLNPAFAVGDLMLIEDHINFLGMAGHNPLRGPNLEAFGTRFPALNNAYSRSLRELAQAVAAERGLTLRRGVYVAVAGPNFETPAEIRFLRQAGGDAVGMSTVPEVIVAHHAGMRVLAISTITNLAIAEPDSDHAPTHEEVMDAGTIIVPRLTRLLLGILERLAGESP</sequence>
<evidence type="ECO:0000256" key="3">
    <source>
        <dbReference type="ARBA" id="ARBA00006751"/>
    </source>
</evidence>
<protein>
    <recommendedName>
        <fullName evidence="7">Purine nucleoside phosphorylase</fullName>
        <ecNumber evidence="7">2.4.2.1</ecNumber>
    </recommendedName>
    <alternativeName>
        <fullName evidence="7">Inosine-guanosine phosphorylase</fullName>
    </alternativeName>
</protein>
<proteinExistence type="inferred from homology"/>
<comment type="caution">
    <text evidence="10">The sequence shown here is derived from an EMBL/GenBank/DDBJ whole genome shotgun (WGS) entry which is preliminary data.</text>
</comment>
<evidence type="ECO:0000256" key="5">
    <source>
        <dbReference type="ARBA" id="ARBA00022679"/>
    </source>
</evidence>
<evidence type="ECO:0000256" key="4">
    <source>
        <dbReference type="ARBA" id="ARBA00022676"/>
    </source>
</evidence>
<comment type="function">
    <text evidence="1">The purine nucleoside phosphorylases catalyze the phosphorolytic breakdown of the N-glycosidic bond in the beta-(deoxy)ribonucleoside molecules, with the formation of the corresponding free purine bases and pentose-1-phosphate. Cleaves guanosine, inosine, 2'-deoxyguanosine and 2'-deoxyinosine.</text>
</comment>
<dbReference type="InParanoid" id="A0A540VI37"/>
<reference evidence="10 11" key="1">
    <citation type="submission" date="2019-06" db="EMBL/GenBank/DDBJ databases">
        <title>Genome sequence of Litorilinea aerophila BAA-2444.</title>
        <authorList>
            <person name="Maclea K.S."/>
            <person name="Maurais E.G."/>
            <person name="Iannazzi L.C."/>
        </authorList>
    </citation>
    <scope>NUCLEOTIDE SEQUENCE [LARGE SCALE GENOMIC DNA]</scope>
    <source>
        <strain evidence="10 11">ATCC BAA-2444</strain>
    </source>
</reference>
<dbReference type="FunCoup" id="A0A540VI37">
    <property type="interactions" value="335"/>
</dbReference>
<dbReference type="InterPro" id="IPR000845">
    <property type="entry name" value="Nucleoside_phosphorylase_d"/>
</dbReference>
<dbReference type="GO" id="GO:0004731">
    <property type="term" value="F:purine-nucleoside phosphorylase activity"/>
    <property type="evidence" value="ECO:0007669"/>
    <property type="project" value="UniProtKB-EC"/>
</dbReference>
<evidence type="ECO:0000259" key="9">
    <source>
        <dbReference type="Pfam" id="PF01048"/>
    </source>
</evidence>
<dbReference type="UniPathway" id="UPA00606"/>
<dbReference type="PANTHER" id="PTHR11904">
    <property type="entry name" value="METHYLTHIOADENOSINE/PURINE NUCLEOSIDE PHOSPHORYLASE"/>
    <property type="match status" value="1"/>
</dbReference>
<dbReference type="CDD" id="cd09009">
    <property type="entry name" value="PNP-EcPNPII_like"/>
    <property type="match status" value="1"/>
</dbReference>
<keyword evidence="5 7" id="KW-0808">Transferase</keyword>
<organism evidence="10 11">
    <name type="scientific">Litorilinea aerophila</name>
    <dbReference type="NCBI Taxonomy" id="1204385"/>
    <lineage>
        <taxon>Bacteria</taxon>
        <taxon>Bacillati</taxon>
        <taxon>Chloroflexota</taxon>
        <taxon>Caldilineae</taxon>
        <taxon>Caldilineales</taxon>
        <taxon>Caldilineaceae</taxon>
        <taxon>Litorilinea</taxon>
    </lineage>
</organism>
<dbReference type="Proteomes" id="UP000317371">
    <property type="component" value="Unassembled WGS sequence"/>
</dbReference>
<dbReference type="NCBIfam" id="TIGR01700">
    <property type="entry name" value="PNPH"/>
    <property type="match status" value="1"/>
</dbReference>
<dbReference type="AlphaFoldDB" id="A0A540VI37"/>
<dbReference type="GO" id="GO:0005737">
    <property type="term" value="C:cytoplasm"/>
    <property type="evidence" value="ECO:0007669"/>
    <property type="project" value="TreeGrafter"/>
</dbReference>
<dbReference type="EC" id="2.4.2.1" evidence="7"/>
<dbReference type="Gene3D" id="3.40.50.1580">
    <property type="entry name" value="Nucleoside phosphorylase domain"/>
    <property type="match status" value="1"/>
</dbReference>
<evidence type="ECO:0000256" key="7">
    <source>
        <dbReference type="PIRNR" id="PIRNR000477"/>
    </source>
</evidence>
<evidence type="ECO:0000256" key="1">
    <source>
        <dbReference type="ARBA" id="ARBA00002678"/>
    </source>
</evidence>
<dbReference type="InterPro" id="IPR011270">
    <property type="entry name" value="Pur_Nuc_Pase_Ino/Guo-sp"/>
</dbReference>
<gene>
    <name evidence="10" type="ORF">FKZ61_07940</name>
</gene>
<comment type="catalytic activity">
    <reaction evidence="6">
        <text>a purine 2'-deoxy-D-ribonucleoside + phosphate = a purine nucleobase + 2-deoxy-alpha-D-ribose 1-phosphate</text>
        <dbReference type="Rhea" id="RHEA:36431"/>
        <dbReference type="ChEBI" id="CHEBI:26386"/>
        <dbReference type="ChEBI" id="CHEBI:43474"/>
        <dbReference type="ChEBI" id="CHEBI:57259"/>
        <dbReference type="ChEBI" id="CHEBI:142361"/>
        <dbReference type="EC" id="2.4.2.1"/>
    </reaction>
</comment>
<name>A0A540VI37_9CHLR</name>
<comment type="similarity">
    <text evidence="3 7">Belongs to the PNP/MTAP phosphorylase family.</text>
</comment>
<feature type="binding site" evidence="8">
    <location>
        <position position="241"/>
    </location>
    <ligand>
        <name>a purine D-ribonucleoside</name>
        <dbReference type="ChEBI" id="CHEBI:142355"/>
    </ligand>
</feature>
<accession>A0A540VI37</accession>
<dbReference type="EMBL" id="VIGC01000008">
    <property type="protein sequence ID" value="TQE96410.1"/>
    <property type="molecule type" value="Genomic_DNA"/>
</dbReference>
<evidence type="ECO:0000313" key="11">
    <source>
        <dbReference type="Proteomes" id="UP000317371"/>
    </source>
</evidence>
<feature type="binding site" evidence="8">
    <location>
        <position position="199"/>
    </location>
    <ligand>
        <name>a purine D-ribonucleoside</name>
        <dbReference type="ChEBI" id="CHEBI:142355"/>
    </ligand>
</feature>
<dbReference type="NCBIfam" id="TIGR01697">
    <property type="entry name" value="PNPH-PUNA-XAPA"/>
    <property type="match status" value="1"/>
</dbReference>
<dbReference type="OrthoDB" id="1523230at2"/>
<evidence type="ECO:0000256" key="6">
    <source>
        <dbReference type="ARBA" id="ARBA00048556"/>
    </source>
</evidence>
<dbReference type="PANTHER" id="PTHR11904:SF9">
    <property type="entry name" value="PURINE NUCLEOSIDE PHOSPHORYLASE-RELATED"/>
    <property type="match status" value="1"/>
</dbReference>
<feature type="binding site" evidence="8">
    <location>
        <position position="33"/>
    </location>
    <ligand>
        <name>phosphate</name>
        <dbReference type="ChEBI" id="CHEBI:43474"/>
    </ligand>
</feature>
<dbReference type="Pfam" id="PF01048">
    <property type="entry name" value="PNP_UDP_1"/>
    <property type="match status" value="1"/>
</dbReference>
<feature type="binding site" evidence="8">
    <location>
        <position position="64"/>
    </location>
    <ligand>
        <name>phosphate</name>
        <dbReference type="ChEBI" id="CHEBI:43474"/>
    </ligand>
</feature>